<accession>A0AAW0BA56</accession>
<dbReference type="AlphaFoldDB" id="A0AAW0BA56"/>
<name>A0AAW0BA56_9AGAR</name>
<evidence type="ECO:0000313" key="1">
    <source>
        <dbReference type="EMBL" id="KAK7022720.1"/>
    </source>
</evidence>
<reference evidence="1 2" key="1">
    <citation type="submission" date="2024-01" db="EMBL/GenBank/DDBJ databases">
        <title>A draft genome for a cacao thread blight-causing isolate of Paramarasmius palmivorus.</title>
        <authorList>
            <person name="Baruah I.K."/>
            <person name="Bukari Y."/>
            <person name="Amoako-Attah I."/>
            <person name="Meinhardt L.W."/>
            <person name="Bailey B.A."/>
            <person name="Cohen S.P."/>
        </authorList>
    </citation>
    <scope>NUCLEOTIDE SEQUENCE [LARGE SCALE GENOMIC DNA]</scope>
    <source>
        <strain evidence="1 2">GH-12</strain>
    </source>
</reference>
<organism evidence="1 2">
    <name type="scientific">Paramarasmius palmivorus</name>
    <dbReference type="NCBI Taxonomy" id="297713"/>
    <lineage>
        <taxon>Eukaryota</taxon>
        <taxon>Fungi</taxon>
        <taxon>Dikarya</taxon>
        <taxon>Basidiomycota</taxon>
        <taxon>Agaricomycotina</taxon>
        <taxon>Agaricomycetes</taxon>
        <taxon>Agaricomycetidae</taxon>
        <taxon>Agaricales</taxon>
        <taxon>Marasmiineae</taxon>
        <taxon>Marasmiaceae</taxon>
        <taxon>Paramarasmius</taxon>
    </lineage>
</organism>
<dbReference type="EMBL" id="JAYKXP010000151">
    <property type="protein sequence ID" value="KAK7022720.1"/>
    <property type="molecule type" value="Genomic_DNA"/>
</dbReference>
<evidence type="ECO:0000313" key="2">
    <source>
        <dbReference type="Proteomes" id="UP001383192"/>
    </source>
</evidence>
<gene>
    <name evidence="1" type="ORF">VNI00_016996</name>
</gene>
<keyword evidence="2" id="KW-1185">Reference proteome</keyword>
<sequence length="461" mass="50690">MATVSLDVIQDMAVASNPAVLVHVGSMLGVAHPTRDTAPSDVLSICGQLVTALDVLAVYLRSRSGHLPVNFPGMDEMGSWKLLRRTFTVLELWSPLSGGGIERPPLMSAPGWLNDVVHAVFGVLYALVDDHGDSELCSLLMRSRYTVPFCSRVFYGALAVDGSVLRPIVAVMVHPCWPDGAFRNVRSKSILENMIQQRSIVDLPGDTILRFIHLLRPRTVLQDAPELHAVVVGIMHLTDVATPRFMVLHLPRWLSNCASYVMKRLRRVSGGGSAASQEFDADAVGLLLLLCIEYLTSVGQARSSSGWVLEGVEGGLLRAVLDVGAYISAEDAVAEGVYAGRHGEQLSTACDAYLRSLFPHLLSVPVLVRIKQVLNGRGPHDPSQPPAWDSWSDIVTQVYEYYCGYKVSEYRLLTKWTCSNDGEFVSVRRIWRIGIGGCEVWDWWWGVLFLFSLSEAADSVL</sequence>
<comment type="caution">
    <text evidence="1">The sequence shown here is derived from an EMBL/GenBank/DDBJ whole genome shotgun (WGS) entry which is preliminary data.</text>
</comment>
<proteinExistence type="predicted"/>
<dbReference type="Proteomes" id="UP001383192">
    <property type="component" value="Unassembled WGS sequence"/>
</dbReference>
<protein>
    <submittedName>
        <fullName evidence="1">Uncharacterized protein</fullName>
    </submittedName>
</protein>